<dbReference type="CTD" id="20315216"/>
<dbReference type="OrthoDB" id="6263375at2759"/>
<dbReference type="GeneID" id="20315216"/>
<dbReference type="KEGG" id="ovi:T265_01028"/>
<protein>
    <submittedName>
        <fullName evidence="3">Uncharacterized protein</fullName>
    </submittedName>
</protein>
<organism evidence="3 4">
    <name type="scientific">Opisthorchis viverrini</name>
    <name type="common">Southeast Asian liver fluke</name>
    <dbReference type="NCBI Taxonomy" id="6198"/>
    <lineage>
        <taxon>Eukaryota</taxon>
        <taxon>Metazoa</taxon>
        <taxon>Spiralia</taxon>
        <taxon>Lophotrochozoa</taxon>
        <taxon>Platyhelminthes</taxon>
        <taxon>Trematoda</taxon>
        <taxon>Digenea</taxon>
        <taxon>Opisthorchiida</taxon>
        <taxon>Opisthorchiata</taxon>
        <taxon>Opisthorchiidae</taxon>
        <taxon>Opisthorchis</taxon>
    </lineage>
</organism>
<dbReference type="RefSeq" id="XP_009163235.1">
    <property type="nucleotide sequence ID" value="XM_009164971.1"/>
</dbReference>
<feature type="compositionally biased region" description="Basic residues" evidence="1">
    <location>
        <begin position="379"/>
        <end position="390"/>
    </location>
</feature>
<evidence type="ECO:0000313" key="4">
    <source>
        <dbReference type="Proteomes" id="UP000054324"/>
    </source>
</evidence>
<evidence type="ECO:0000256" key="2">
    <source>
        <dbReference type="SAM" id="Phobius"/>
    </source>
</evidence>
<dbReference type="AlphaFoldDB" id="A0A075AJ83"/>
<reference evidence="3 4" key="1">
    <citation type="submission" date="2013-11" db="EMBL/GenBank/DDBJ databases">
        <title>Opisthorchis viverrini - life in the bile duct.</title>
        <authorList>
            <person name="Young N.D."/>
            <person name="Nagarajan N."/>
            <person name="Lin S.J."/>
            <person name="Korhonen P.K."/>
            <person name="Jex A.R."/>
            <person name="Hall R.S."/>
            <person name="Safavi-Hemami H."/>
            <person name="Kaewkong W."/>
            <person name="Bertrand D."/>
            <person name="Gao S."/>
            <person name="Seet Q."/>
            <person name="Wongkham S."/>
            <person name="Teh B.T."/>
            <person name="Wongkham C."/>
            <person name="Intapan P.M."/>
            <person name="Maleewong W."/>
            <person name="Yang X."/>
            <person name="Hu M."/>
            <person name="Wang Z."/>
            <person name="Hofmann A."/>
            <person name="Sternberg P.W."/>
            <person name="Tan P."/>
            <person name="Wang J."/>
            <person name="Gasser R.B."/>
        </authorList>
    </citation>
    <scope>NUCLEOTIDE SEQUENCE [LARGE SCALE GENOMIC DNA]</scope>
</reference>
<accession>A0A075AJ83</accession>
<evidence type="ECO:0000256" key="1">
    <source>
        <dbReference type="SAM" id="MobiDB-lite"/>
    </source>
</evidence>
<evidence type="ECO:0000313" key="3">
    <source>
        <dbReference type="EMBL" id="KER32934.1"/>
    </source>
</evidence>
<feature type="compositionally biased region" description="Basic and acidic residues" evidence="1">
    <location>
        <begin position="457"/>
        <end position="466"/>
    </location>
</feature>
<dbReference type="Proteomes" id="UP000054324">
    <property type="component" value="Unassembled WGS sequence"/>
</dbReference>
<keyword evidence="2" id="KW-0812">Transmembrane</keyword>
<sequence>MYGFFDQWGTRFNVARYGLRILRRLVCYPGPDVHPRFMLTLWTAPFACASFNGRFHGCCIVFDLTRNVITLPVVLLLASHFSSQLLPCSTTAAESNPLLRYNWCEWSEWSRCAPVNCRSRFTFAESWYDEEGVGGDDPQQSEAEEDDPAAYCVVEPTERSRKVIRTAVVQSVRSGIKRERTPMKRRHRFCKCKSISILGLLGPLGRDKCIRDTQEIYCAQCVFDETIYPTQDPNKDVRPLSVCDPLADGPVQLYKIVGGVAGGVVLILFMCWLIRIMIKTFSRSSRVSERRQSDYGPDGRRFRSRAGQASHRGDAPSDRQLEVAIVDPVDGGDRPGTHDELPPAYKDVVNILPSIQFAGQKPASEASQDDANLTQFFRGLHKPTSRRSNRPARPLSLDGEQVASSSQTLDPGSDQTPPPPSYEDVICTGQERDGSPLVDAAVPSCGTRTDSGCRGATDVRTREGPLRETASSDGSGGVGGASYSTGETDVRLYLPDSLRVTANPPTNHQEPSAPPL</sequence>
<keyword evidence="4" id="KW-1185">Reference proteome</keyword>
<name>A0A075AJ83_OPIVI</name>
<feature type="compositionally biased region" description="Basic and acidic residues" evidence="1">
    <location>
        <begin position="311"/>
        <end position="321"/>
    </location>
</feature>
<keyword evidence="2" id="KW-1133">Transmembrane helix</keyword>
<proteinExistence type="predicted"/>
<feature type="compositionally biased region" description="Polar residues" evidence="1">
    <location>
        <begin position="402"/>
        <end position="415"/>
    </location>
</feature>
<feature type="transmembrane region" description="Helical" evidence="2">
    <location>
        <begin position="253"/>
        <end position="274"/>
    </location>
</feature>
<feature type="region of interest" description="Disordered" evidence="1">
    <location>
        <begin position="287"/>
        <end position="322"/>
    </location>
</feature>
<feature type="region of interest" description="Disordered" evidence="1">
    <location>
        <begin position="378"/>
        <end position="516"/>
    </location>
</feature>
<feature type="compositionally biased region" description="Basic and acidic residues" evidence="1">
    <location>
        <begin position="287"/>
        <end position="301"/>
    </location>
</feature>
<keyword evidence="2" id="KW-0472">Membrane</keyword>
<dbReference type="EMBL" id="KL596629">
    <property type="protein sequence ID" value="KER32934.1"/>
    <property type="molecule type" value="Genomic_DNA"/>
</dbReference>
<gene>
    <name evidence="3" type="ORF">T265_01028</name>
</gene>